<feature type="domain" description="Secretion system C-terminal sorting" evidence="3">
    <location>
        <begin position="255"/>
        <end position="323"/>
    </location>
</feature>
<dbReference type="OrthoDB" id="1056765at2"/>
<evidence type="ECO:0000313" key="4">
    <source>
        <dbReference type="EMBL" id="GEM53218.1"/>
    </source>
</evidence>
<dbReference type="NCBIfam" id="TIGR04183">
    <property type="entry name" value="Por_Secre_tail"/>
    <property type="match status" value="1"/>
</dbReference>
<dbReference type="Proteomes" id="UP000321245">
    <property type="component" value="Unassembled WGS sequence"/>
</dbReference>
<dbReference type="InterPro" id="IPR026444">
    <property type="entry name" value="Secre_tail"/>
</dbReference>
<dbReference type="RefSeq" id="WP_019975457.1">
    <property type="nucleotide sequence ID" value="NZ_BJXC01000026.1"/>
</dbReference>
<sequence>MKKIFTLLSIVALSSVTFAQDNKAKLDLTKHEITTLSQQQNKADDHTFSQLSTQEITGNSASVSCENVQYPVTLTRFYDLKNDYGITGDFTPVSVGVFGRAMDNTVVETTIVNYNGTTYGSTIPYSSVTETDNYGSKSLAKNEVGWFDIEFIDAFSVAEGQKIGVASTYIMAGADNGWVQSFLPWLTNQPGLTETRPTYFGHPTSESACGVIEDNYADIRTNVTGGSAYIYVVNNLTGTTETMGTVELGSSKLAVYPNPATTEVNIKLDGTKVADVTVADVTGRVIPVKFSKDGKVDTSKLSSGVYFLRVKDDKGVTRIQKIIKK</sequence>
<evidence type="ECO:0000259" key="3">
    <source>
        <dbReference type="Pfam" id="PF18962"/>
    </source>
</evidence>
<protein>
    <recommendedName>
        <fullName evidence="3">Secretion system C-terminal sorting domain-containing protein</fullName>
    </recommendedName>
</protein>
<dbReference type="AlphaFoldDB" id="A0A511NL96"/>
<dbReference type="STRING" id="1218108.GCA_000382425_01969"/>
<evidence type="ECO:0000256" key="2">
    <source>
        <dbReference type="SAM" id="SignalP"/>
    </source>
</evidence>
<proteinExistence type="predicted"/>
<keyword evidence="1 2" id="KW-0732">Signal</keyword>
<feature type="signal peptide" evidence="2">
    <location>
        <begin position="1"/>
        <end position="19"/>
    </location>
</feature>
<feature type="chain" id="PRO_5022021755" description="Secretion system C-terminal sorting domain-containing protein" evidence="2">
    <location>
        <begin position="20"/>
        <end position="325"/>
    </location>
</feature>
<evidence type="ECO:0000313" key="5">
    <source>
        <dbReference type="Proteomes" id="UP000321245"/>
    </source>
</evidence>
<name>A0A511NL96_9FLAO</name>
<accession>A0A511NL96</accession>
<organism evidence="4 5">
    <name type="scientific">Empedobacter brevis NBRC 14943 = ATCC 43319</name>
    <dbReference type="NCBI Taxonomy" id="1218108"/>
    <lineage>
        <taxon>Bacteria</taxon>
        <taxon>Pseudomonadati</taxon>
        <taxon>Bacteroidota</taxon>
        <taxon>Flavobacteriia</taxon>
        <taxon>Flavobacteriales</taxon>
        <taxon>Weeksellaceae</taxon>
        <taxon>Empedobacter</taxon>
    </lineage>
</organism>
<keyword evidence="5" id="KW-1185">Reference proteome</keyword>
<evidence type="ECO:0000256" key="1">
    <source>
        <dbReference type="ARBA" id="ARBA00022729"/>
    </source>
</evidence>
<dbReference type="Pfam" id="PF18962">
    <property type="entry name" value="Por_Secre_tail"/>
    <property type="match status" value="1"/>
</dbReference>
<comment type="caution">
    <text evidence="4">The sequence shown here is derived from an EMBL/GenBank/DDBJ whole genome shotgun (WGS) entry which is preliminary data.</text>
</comment>
<dbReference type="GeneID" id="84650130"/>
<reference evidence="4 5" key="1">
    <citation type="submission" date="2019-07" db="EMBL/GenBank/DDBJ databases">
        <title>Whole genome shotgun sequence of Empedobacter brevis NBRC 14943.</title>
        <authorList>
            <person name="Hosoyama A."/>
            <person name="Uohara A."/>
            <person name="Ohji S."/>
            <person name="Ichikawa N."/>
        </authorList>
    </citation>
    <scope>NUCLEOTIDE SEQUENCE [LARGE SCALE GENOMIC DNA]</scope>
    <source>
        <strain evidence="4 5">NBRC 14943</strain>
    </source>
</reference>
<gene>
    <name evidence="4" type="ORF">EB1_30080</name>
</gene>
<dbReference type="EMBL" id="BJXC01000026">
    <property type="protein sequence ID" value="GEM53218.1"/>
    <property type="molecule type" value="Genomic_DNA"/>
</dbReference>